<reference evidence="13 14" key="1">
    <citation type="submission" date="2017-09" db="EMBL/GenBank/DDBJ databases">
        <title>Bacterial strain isolated from the female urinary microbiota.</title>
        <authorList>
            <person name="Thomas-White K."/>
            <person name="Kumar N."/>
            <person name="Forster S."/>
            <person name="Putonti C."/>
            <person name="Lawley T."/>
            <person name="Wolfe A.J."/>
        </authorList>
    </citation>
    <scope>NUCLEOTIDE SEQUENCE [LARGE SCALE GENOMIC DNA]</scope>
    <source>
        <strain evidence="13 14">UMB0683</strain>
    </source>
</reference>
<dbReference type="AlphaFoldDB" id="A0A2J6NP38"/>
<evidence type="ECO:0000256" key="8">
    <source>
        <dbReference type="ARBA" id="ARBA00049006"/>
    </source>
</evidence>
<dbReference type="Gene3D" id="1.20.1090.10">
    <property type="entry name" value="Dehydroquinate synthase-like - alpha domain"/>
    <property type="match status" value="1"/>
</dbReference>
<evidence type="ECO:0000256" key="4">
    <source>
        <dbReference type="ARBA" id="ARBA00023027"/>
    </source>
</evidence>
<sequence length="374" mass="40120">MIKEFASPSSYVQGKGVLLKSDPYLKGFGKKPLLLTGETVYKVIGQRFENYLKDNGYDVDLVKFNGESSTNEINRVSEIGKKDGVTVIYGLGGGKTSDSAKAVADNLGLPVVIMPTLASTDAPCSRLSVIYTDDGSFDHYRFYSHNPDLVLVDSQVIAGAPADLLIAGIADALATNVEAQAVAQAGADTMLNEKQTLVGNAIAQKCEDTLFKYAHLAVADVKKHVVTSALEKIIEANTLMSGLGFESGGLSGAHAIHDGLTTLEETHDLTHGQKVAYGTLTQLMLEGASEERYNKYFKLILSLGLPTTLDDLHLADASDEELLSAAKAACSENDTISRLPFAVEPDDVAQAFRAVDSYTKDYLAAHTHKCHHMC</sequence>
<evidence type="ECO:0000256" key="5">
    <source>
        <dbReference type="ARBA" id="ARBA00037918"/>
    </source>
</evidence>
<dbReference type="EC" id="1.1.1.6" evidence="6"/>
<evidence type="ECO:0000256" key="6">
    <source>
        <dbReference type="ARBA" id="ARBA00039147"/>
    </source>
</evidence>
<feature type="binding site" evidence="11">
    <location>
        <begin position="116"/>
        <end position="119"/>
    </location>
    <ligand>
        <name>NAD(+)</name>
        <dbReference type="ChEBI" id="CHEBI:57540"/>
    </ligand>
</feature>
<dbReference type="InterPro" id="IPR018211">
    <property type="entry name" value="ADH_Fe_CS"/>
</dbReference>
<comment type="caution">
    <text evidence="13">The sequence shown here is derived from an EMBL/GenBank/DDBJ whole genome shotgun (WGS) entry which is preliminary data.</text>
</comment>
<dbReference type="Pfam" id="PF00465">
    <property type="entry name" value="Fe-ADH"/>
    <property type="match status" value="1"/>
</dbReference>
<dbReference type="CDD" id="cd08170">
    <property type="entry name" value="GlyDH"/>
    <property type="match status" value="1"/>
</dbReference>
<dbReference type="EMBL" id="PNFV01000002">
    <property type="protein sequence ID" value="PMB83080.1"/>
    <property type="molecule type" value="Genomic_DNA"/>
</dbReference>
<dbReference type="Proteomes" id="UP000239920">
    <property type="component" value="Unassembled WGS sequence"/>
</dbReference>
<keyword evidence="9" id="KW-0862">Zinc</keyword>
<gene>
    <name evidence="13" type="ORF">CK797_02215</name>
</gene>
<feature type="binding site" evidence="11">
    <location>
        <position position="127"/>
    </location>
    <ligand>
        <name>NAD(+)</name>
        <dbReference type="ChEBI" id="CHEBI:57540"/>
    </ligand>
</feature>
<feature type="binding site" evidence="11">
    <location>
        <begin position="94"/>
        <end position="98"/>
    </location>
    <ligand>
        <name>NAD(+)</name>
        <dbReference type="ChEBI" id="CHEBI:57540"/>
    </ligand>
</feature>
<keyword evidence="2 9" id="KW-0479">Metal-binding</keyword>
<evidence type="ECO:0000256" key="10">
    <source>
        <dbReference type="PIRSR" id="PIRSR000112-2"/>
    </source>
</evidence>
<dbReference type="PIRSF" id="PIRSF000112">
    <property type="entry name" value="Glycerol_dehydrogenase"/>
    <property type="match status" value="1"/>
</dbReference>
<feature type="binding site" evidence="9">
    <location>
        <position position="271"/>
    </location>
    <ligand>
        <name>glycerol</name>
        <dbReference type="ChEBI" id="CHEBI:17754"/>
    </ligand>
</feature>
<dbReference type="InterPro" id="IPR001670">
    <property type="entry name" value="ADH_Fe/GldA"/>
</dbReference>
<name>A0A2J6NP38_9LACO</name>
<protein>
    <recommendedName>
        <fullName evidence="7">Glycerol dehydrogenase</fullName>
        <ecNumber evidence="6">1.1.1.6</ecNumber>
    </recommendedName>
</protein>
<evidence type="ECO:0000256" key="3">
    <source>
        <dbReference type="ARBA" id="ARBA00023002"/>
    </source>
</evidence>
<dbReference type="RefSeq" id="WP_104688182.1">
    <property type="nucleotide sequence ID" value="NZ_PNFV01000002.1"/>
</dbReference>
<feature type="binding site" evidence="9">
    <location>
        <position position="171"/>
    </location>
    <ligand>
        <name>glycerol</name>
        <dbReference type="ChEBI" id="CHEBI:17754"/>
    </ligand>
</feature>
<dbReference type="PANTHER" id="PTHR43616:SF5">
    <property type="entry name" value="GLYCEROL DEHYDROGENASE 1"/>
    <property type="match status" value="1"/>
</dbReference>
<dbReference type="OrthoDB" id="5198708at2"/>
<keyword evidence="4 11" id="KW-0520">NAD</keyword>
<comment type="cofactor">
    <cofactor evidence="9">
        <name>Zn(2+)</name>
        <dbReference type="ChEBI" id="CHEBI:29105"/>
    </cofactor>
    <text evidence="9">Binds 1 zinc ion per subunit.</text>
</comment>
<proteinExistence type="inferred from homology"/>
<organism evidence="13 14">
    <name type="scientific">Limosilactobacillus pontis</name>
    <dbReference type="NCBI Taxonomy" id="35787"/>
    <lineage>
        <taxon>Bacteria</taxon>
        <taxon>Bacillati</taxon>
        <taxon>Bacillota</taxon>
        <taxon>Bacilli</taxon>
        <taxon>Lactobacillales</taxon>
        <taxon>Lactobacillaceae</taxon>
        <taxon>Limosilactobacillus</taxon>
    </lineage>
</organism>
<dbReference type="SUPFAM" id="SSF56796">
    <property type="entry name" value="Dehydroquinate synthase-like"/>
    <property type="match status" value="1"/>
</dbReference>
<dbReference type="GO" id="GO:0046872">
    <property type="term" value="F:metal ion binding"/>
    <property type="evidence" value="ECO:0007669"/>
    <property type="project" value="UniProtKB-KW"/>
</dbReference>
<feature type="binding site" evidence="10">
    <location>
        <position position="121"/>
    </location>
    <ligand>
        <name>glycerol</name>
        <dbReference type="ChEBI" id="CHEBI:17754"/>
    </ligand>
</feature>
<dbReference type="GO" id="GO:0008888">
    <property type="term" value="F:glycerol dehydrogenase (NAD+) activity"/>
    <property type="evidence" value="ECO:0007669"/>
    <property type="project" value="UniProtKB-EC"/>
</dbReference>
<evidence type="ECO:0000256" key="11">
    <source>
        <dbReference type="PIRSR" id="PIRSR000112-3"/>
    </source>
</evidence>
<comment type="pathway">
    <text evidence="5">Polyol metabolism; glycerol fermentation; glycerone phosphate from glycerol (oxidative route): step 1/2.</text>
</comment>
<keyword evidence="3" id="KW-0560">Oxidoreductase</keyword>
<feature type="binding site" evidence="11">
    <location>
        <position position="125"/>
    </location>
    <ligand>
        <name>NAD(+)</name>
        <dbReference type="ChEBI" id="CHEBI:57540"/>
    </ligand>
</feature>
<comment type="similarity">
    <text evidence="1">Belongs to the iron-containing alcohol dehydrogenase family.</text>
</comment>
<comment type="catalytic activity">
    <reaction evidence="8">
        <text>glycerol + NAD(+) = dihydroxyacetone + NADH + H(+)</text>
        <dbReference type="Rhea" id="RHEA:13769"/>
        <dbReference type="ChEBI" id="CHEBI:15378"/>
        <dbReference type="ChEBI" id="CHEBI:16016"/>
        <dbReference type="ChEBI" id="CHEBI:17754"/>
        <dbReference type="ChEBI" id="CHEBI:57540"/>
        <dbReference type="ChEBI" id="CHEBI:57945"/>
        <dbReference type="EC" id="1.1.1.6"/>
    </reaction>
</comment>
<feature type="binding site" evidence="9">
    <location>
        <position position="254"/>
    </location>
    <ligand>
        <name>glycerol</name>
        <dbReference type="ChEBI" id="CHEBI:17754"/>
    </ligand>
</feature>
<dbReference type="InterPro" id="IPR016205">
    <property type="entry name" value="Glycerol_DH"/>
</dbReference>
<dbReference type="PANTHER" id="PTHR43616">
    <property type="entry name" value="GLYCEROL DEHYDROGENASE"/>
    <property type="match status" value="1"/>
</dbReference>
<dbReference type="NCBIfam" id="NF006941">
    <property type="entry name" value="PRK09423.1"/>
    <property type="match status" value="1"/>
</dbReference>
<evidence type="ECO:0000313" key="13">
    <source>
        <dbReference type="EMBL" id="PMB83080.1"/>
    </source>
</evidence>
<evidence type="ECO:0000256" key="1">
    <source>
        <dbReference type="ARBA" id="ARBA00007358"/>
    </source>
</evidence>
<dbReference type="PROSITE" id="PS00913">
    <property type="entry name" value="ADH_IRON_1"/>
    <property type="match status" value="1"/>
</dbReference>
<feature type="binding site" evidence="11">
    <location>
        <position position="131"/>
    </location>
    <ligand>
        <name>NAD(+)</name>
        <dbReference type="ChEBI" id="CHEBI:57540"/>
    </ligand>
</feature>
<accession>A0A2J6NP38</accession>
<dbReference type="GO" id="GO:0005829">
    <property type="term" value="C:cytosol"/>
    <property type="evidence" value="ECO:0007669"/>
    <property type="project" value="TreeGrafter"/>
</dbReference>
<evidence type="ECO:0000256" key="2">
    <source>
        <dbReference type="ARBA" id="ARBA00022723"/>
    </source>
</evidence>
<evidence type="ECO:0000256" key="9">
    <source>
        <dbReference type="PIRSR" id="PIRSR000112-1"/>
    </source>
</evidence>
<feature type="domain" description="Alcohol dehydrogenase iron-type/glycerol dehydrogenase GldA" evidence="12">
    <location>
        <begin position="8"/>
        <end position="153"/>
    </location>
</feature>
<dbReference type="Gene3D" id="3.40.50.1970">
    <property type="match status" value="1"/>
</dbReference>
<evidence type="ECO:0000256" key="7">
    <source>
        <dbReference type="ARBA" id="ARBA00040132"/>
    </source>
</evidence>
<evidence type="ECO:0000313" key="14">
    <source>
        <dbReference type="Proteomes" id="UP000239920"/>
    </source>
</evidence>
<evidence type="ECO:0000259" key="12">
    <source>
        <dbReference type="Pfam" id="PF00465"/>
    </source>
</evidence>